<keyword evidence="7" id="KW-1185">Reference proteome</keyword>
<keyword evidence="2" id="KW-0808">Transferase</keyword>
<dbReference type="CDD" id="cd00831">
    <property type="entry name" value="CHS_like"/>
    <property type="match status" value="1"/>
</dbReference>
<dbReference type="InterPro" id="IPR016039">
    <property type="entry name" value="Thiolase-like"/>
</dbReference>
<evidence type="ECO:0000259" key="4">
    <source>
        <dbReference type="Pfam" id="PF00195"/>
    </source>
</evidence>
<dbReference type="InterPro" id="IPR001099">
    <property type="entry name" value="Chalcone/stilbene_synt_N"/>
</dbReference>
<dbReference type="InterPro" id="IPR011141">
    <property type="entry name" value="Polyketide_synthase_type-III"/>
</dbReference>
<evidence type="ECO:0000256" key="2">
    <source>
        <dbReference type="ARBA" id="ARBA00022679"/>
    </source>
</evidence>
<dbReference type="GO" id="GO:0030639">
    <property type="term" value="P:polyketide biosynthetic process"/>
    <property type="evidence" value="ECO:0007669"/>
    <property type="project" value="TreeGrafter"/>
</dbReference>
<reference evidence="6 7" key="1">
    <citation type="submission" date="2017-01" db="EMBL/GenBank/DDBJ databases">
        <authorList>
            <person name="Varghese N."/>
            <person name="Submissions S."/>
        </authorList>
    </citation>
    <scope>NUCLEOTIDE SEQUENCE [LARGE SCALE GENOMIC DNA]</scope>
    <source>
        <strain evidence="6 7">ATCC 35905</strain>
    </source>
</reference>
<name>A0A8G2CL59_ACIRU</name>
<dbReference type="Proteomes" id="UP000186308">
    <property type="component" value="Unassembled WGS sequence"/>
</dbReference>
<dbReference type="PIRSF" id="PIRSF000451">
    <property type="entry name" value="PKS_III"/>
    <property type="match status" value="1"/>
</dbReference>
<evidence type="ECO:0000256" key="1">
    <source>
        <dbReference type="ARBA" id="ARBA00005531"/>
    </source>
</evidence>
<evidence type="ECO:0000259" key="5">
    <source>
        <dbReference type="Pfam" id="PF02797"/>
    </source>
</evidence>
<dbReference type="GO" id="GO:0016747">
    <property type="term" value="F:acyltransferase activity, transferring groups other than amino-acyl groups"/>
    <property type="evidence" value="ECO:0007669"/>
    <property type="project" value="InterPro"/>
</dbReference>
<protein>
    <submittedName>
        <fullName evidence="6">Predicted naringenin-chalcone synthase</fullName>
    </submittedName>
</protein>
<feature type="domain" description="Chalcone/stilbene synthase N-terminal" evidence="4">
    <location>
        <begin position="4"/>
        <end position="211"/>
    </location>
</feature>
<evidence type="ECO:0000256" key="3">
    <source>
        <dbReference type="PIRSR" id="PIRSR000451-1"/>
    </source>
</evidence>
<dbReference type="EMBL" id="FTNE01000012">
    <property type="protein sequence ID" value="SIQ94076.1"/>
    <property type="molecule type" value="Genomic_DNA"/>
</dbReference>
<sequence length="358" mass="37848">MTTAYINRIGTAVPENDIHQGFVDYARTMLDPRKAAVFSRMAERAAIGHRYSHLAMGDLVAGDVDAQDFYRRGDFPDIGKRMAQYERTAPELAGQAIGALGLGDAMDGITHLVVASCTGFTAPGLDQHIAWRLGLRADVQRTLVGFMGCSAAVPALRIAQAAVLADPAAKVLVVNLELCTLHLQETDDLETALTFMLFGDGCAATLVTAEPEGFAMADFRAATIPETEDLITWHIGAQGFLMHLSGGVPGKIAQALREDLARSDAGGLLRGEGTQAVDLWAVHGGGRTVLDAVESGFGLAPEALAPSRAVLSAHGNMSSATVMFVLKRMMERATAGARGMAMAFGPGMVAETFRFSVV</sequence>
<comment type="similarity">
    <text evidence="1">Belongs to the thiolase-like superfamily. Chalcone/stilbene synthases family.</text>
</comment>
<dbReference type="InterPro" id="IPR012328">
    <property type="entry name" value="Chalcone/stilbene_synt_C"/>
</dbReference>
<dbReference type="OrthoDB" id="9786288at2"/>
<dbReference type="Pfam" id="PF00195">
    <property type="entry name" value="Chal_sti_synt_N"/>
    <property type="match status" value="1"/>
</dbReference>
<dbReference type="Gene3D" id="3.40.47.10">
    <property type="match status" value="2"/>
</dbReference>
<evidence type="ECO:0000313" key="6">
    <source>
        <dbReference type="EMBL" id="SIQ94076.1"/>
    </source>
</evidence>
<dbReference type="AlphaFoldDB" id="A0A8G2CL59"/>
<feature type="domain" description="Chalcone/stilbene synthase C-terminal" evidence="5">
    <location>
        <begin position="223"/>
        <end position="353"/>
    </location>
</feature>
<dbReference type="RefSeq" id="WP_029312341.1">
    <property type="nucleotide sequence ID" value="NZ_FTNE01000012.1"/>
</dbReference>
<proteinExistence type="inferred from homology"/>
<evidence type="ECO:0000313" key="7">
    <source>
        <dbReference type="Proteomes" id="UP000186308"/>
    </source>
</evidence>
<dbReference type="Pfam" id="PF02797">
    <property type="entry name" value="Chal_sti_synt_C"/>
    <property type="match status" value="1"/>
</dbReference>
<comment type="caution">
    <text evidence="6">The sequence shown here is derived from an EMBL/GenBank/DDBJ whole genome shotgun (WGS) entry which is preliminary data.</text>
</comment>
<feature type="active site" description="Acyl-thioester intermediate" evidence="3">
    <location>
        <position position="149"/>
    </location>
</feature>
<dbReference type="SUPFAM" id="SSF53901">
    <property type="entry name" value="Thiolase-like"/>
    <property type="match status" value="1"/>
</dbReference>
<gene>
    <name evidence="6" type="ORF">SAMN05421828_11236</name>
</gene>
<organism evidence="6 7">
    <name type="scientific">Acidiphilium rubrum</name>
    <dbReference type="NCBI Taxonomy" id="526"/>
    <lineage>
        <taxon>Bacteria</taxon>
        <taxon>Pseudomonadati</taxon>
        <taxon>Pseudomonadota</taxon>
        <taxon>Alphaproteobacteria</taxon>
        <taxon>Acetobacterales</taxon>
        <taxon>Acidocellaceae</taxon>
        <taxon>Acidiphilium</taxon>
    </lineage>
</organism>
<accession>A0A8G2CL59</accession>
<dbReference type="PANTHER" id="PTHR11877">
    <property type="entry name" value="HYDROXYMETHYLGLUTARYL-COA SYNTHASE"/>
    <property type="match status" value="1"/>
</dbReference>
<dbReference type="PANTHER" id="PTHR11877:SF46">
    <property type="entry name" value="TYPE III POLYKETIDE SYNTHASE A"/>
    <property type="match status" value="1"/>
</dbReference>